<dbReference type="SUPFAM" id="SSF53822">
    <property type="entry name" value="Periplasmic binding protein-like I"/>
    <property type="match status" value="1"/>
</dbReference>
<keyword evidence="2 3" id="KW-0732">Signal</keyword>
<evidence type="ECO:0000256" key="1">
    <source>
        <dbReference type="ARBA" id="ARBA00010062"/>
    </source>
</evidence>
<name>A0ABT0YHB6_9BURK</name>
<comment type="similarity">
    <text evidence="1">Belongs to the leucine-binding protein family.</text>
</comment>
<evidence type="ECO:0000259" key="4">
    <source>
        <dbReference type="Pfam" id="PF13458"/>
    </source>
</evidence>
<accession>A0ABT0YHB6</accession>
<dbReference type="PANTHER" id="PTHR47235">
    <property type="entry name" value="BLR6548 PROTEIN"/>
    <property type="match status" value="1"/>
</dbReference>
<feature type="chain" id="PRO_5045326527" evidence="3">
    <location>
        <begin position="30"/>
        <end position="377"/>
    </location>
</feature>
<organism evidence="5 6">
    <name type="scientific">Caldimonas mangrovi</name>
    <dbReference type="NCBI Taxonomy" id="2944811"/>
    <lineage>
        <taxon>Bacteria</taxon>
        <taxon>Pseudomonadati</taxon>
        <taxon>Pseudomonadota</taxon>
        <taxon>Betaproteobacteria</taxon>
        <taxon>Burkholderiales</taxon>
        <taxon>Sphaerotilaceae</taxon>
        <taxon>Caldimonas</taxon>
    </lineage>
</organism>
<dbReference type="PANTHER" id="PTHR47235:SF1">
    <property type="entry name" value="BLR6548 PROTEIN"/>
    <property type="match status" value="1"/>
</dbReference>
<dbReference type="Proteomes" id="UP001165541">
    <property type="component" value="Unassembled WGS sequence"/>
</dbReference>
<evidence type="ECO:0000256" key="2">
    <source>
        <dbReference type="ARBA" id="ARBA00022729"/>
    </source>
</evidence>
<dbReference type="Gene3D" id="3.40.50.2300">
    <property type="match status" value="2"/>
</dbReference>
<gene>
    <name evidence="5" type="ORF">M8A51_01050</name>
</gene>
<feature type="signal peptide" evidence="3">
    <location>
        <begin position="1"/>
        <end position="29"/>
    </location>
</feature>
<dbReference type="RefSeq" id="WP_251776238.1">
    <property type="nucleotide sequence ID" value="NZ_JAMKFE010000001.1"/>
</dbReference>
<evidence type="ECO:0000313" key="6">
    <source>
        <dbReference type="Proteomes" id="UP001165541"/>
    </source>
</evidence>
<evidence type="ECO:0000256" key="3">
    <source>
        <dbReference type="SAM" id="SignalP"/>
    </source>
</evidence>
<keyword evidence="6" id="KW-1185">Reference proteome</keyword>
<dbReference type="CDD" id="cd06326">
    <property type="entry name" value="PBP1_ABC_ligand_binding-like"/>
    <property type="match status" value="1"/>
</dbReference>
<protein>
    <submittedName>
        <fullName evidence="5">ABC transporter substrate-binding protein</fullName>
    </submittedName>
</protein>
<dbReference type="EMBL" id="JAMKFE010000001">
    <property type="protein sequence ID" value="MCM5678117.1"/>
    <property type="molecule type" value="Genomic_DNA"/>
</dbReference>
<feature type="domain" description="Leucine-binding protein" evidence="4">
    <location>
        <begin position="33"/>
        <end position="373"/>
    </location>
</feature>
<dbReference type="InterPro" id="IPR028082">
    <property type="entry name" value="Peripla_BP_I"/>
</dbReference>
<sequence>MRFRLLGAARRLRQLLLGVTAAAAMNAHADVIVGQVAPFSGPQAVTGRAIHAGAKLYFDAVNARGGVKGQRIRLVTRDDAQKADETVRLVKELIAQEAPVAMIGTVGTTNLEVLARDGVLDKSRVSMVGAVSGAASVASARGLHVVKASYHDEIARLFSQLSQLGLKRVGVVYQDDGLGQDVLTGAEKAARQHGITLVGRAAYPRNTTDVGGAVTGMLKAGPQVIFLGATTAAGIEFVRQYGEAGGPATMYGMSIIDTEALLKKLGPERARGYAFSVVLPLATKTDREVVREYLRLRGASQDANLSARSIEGFIAAKALVKALDKAQRFTPEAVTAALESTAELDVGGYRLDFTQRERTASRYVDFAMIGDGGKIVQ</sequence>
<dbReference type="Pfam" id="PF13458">
    <property type="entry name" value="Peripla_BP_6"/>
    <property type="match status" value="1"/>
</dbReference>
<proteinExistence type="inferred from homology"/>
<evidence type="ECO:0000313" key="5">
    <source>
        <dbReference type="EMBL" id="MCM5678117.1"/>
    </source>
</evidence>
<dbReference type="InterPro" id="IPR028081">
    <property type="entry name" value="Leu-bd"/>
</dbReference>
<reference evidence="5" key="1">
    <citation type="submission" date="2022-05" db="EMBL/GenBank/DDBJ databases">
        <title>Schlegelella sp. nov., isolated from mangrove soil.</title>
        <authorList>
            <person name="Liu Y."/>
            <person name="Ge X."/>
            <person name="Liu W."/>
        </authorList>
    </citation>
    <scope>NUCLEOTIDE SEQUENCE</scope>
    <source>
        <strain evidence="5">S2-27</strain>
    </source>
</reference>
<comment type="caution">
    <text evidence="5">The sequence shown here is derived from an EMBL/GenBank/DDBJ whole genome shotgun (WGS) entry which is preliminary data.</text>
</comment>